<dbReference type="SFLD" id="SFLDF00275">
    <property type="entry name" value="adenosine_C2_methyltransferase"/>
    <property type="match status" value="1"/>
</dbReference>
<reference evidence="17" key="2">
    <citation type="journal article" date="2019" name="BMC Genomics">
        <title>Complete genome sequence analysis of the thermoacidophilic verrucomicrobial methanotroph 'Candidatus Methylacidiphilum kamchatkense' strain Kam1 and comparison with its closest relatives.</title>
        <authorList>
            <person name="Kruse T."/>
            <person name="Ratnadevi C.M."/>
            <person name="Erikstad H.A."/>
            <person name="Birkeland N.K."/>
        </authorList>
    </citation>
    <scope>NUCLEOTIDE SEQUENCE</scope>
    <source>
        <strain evidence="17">Kam1</strain>
    </source>
</reference>
<comment type="catalytic activity">
    <reaction evidence="14">
        <text>adenosine(37) in tRNA + 2 reduced [2Fe-2S]-[ferredoxin] + 2 S-adenosyl-L-methionine = 2-methyladenosine(37) in tRNA + 5'-deoxyadenosine + L-methionine + 2 oxidized [2Fe-2S]-[ferredoxin] + S-adenosyl-L-homocysteine</text>
        <dbReference type="Rhea" id="RHEA:43332"/>
        <dbReference type="Rhea" id="RHEA-COMP:10000"/>
        <dbReference type="Rhea" id="RHEA-COMP:10001"/>
        <dbReference type="Rhea" id="RHEA-COMP:10162"/>
        <dbReference type="Rhea" id="RHEA-COMP:10485"/>
        <dbReference type="ChEBI" id="CHEBI:17319"/>
        <dbReference type="ChEBI" id="CHEBI:33737"/>
        <dbReference type="ChEBI" id="CHEBI:33738"/>
        <dbReference type="ChEBI" id="CHEBI:57844"/>
        <dbReference type="ChEBI" id="CHEBI:57856"/>
        <dbReference type="ChEBI" id="CHEBI:59789"/>
        <dbReference type="ChEBI" id="CHEBI:74411"/>
        <dbReference type="ChEBI" id="CHEBI:74497"/>
        <dbReference type="EC" id="2.1.1.192"/>
    </reaction>
</comment>
<dbReference type="CDD" id="cd01335">
    <property type="entry name" value="Radical_SAM"/>
    <property type="match status" value="1"/>
</dbReference>
<dbReference type="GO" id="GO:0070040">
    <property type="term" value="F:rRNA (adenine(2503)-C2-)-methyltransferase activity"/>
    <property type="evidence" value="ECO:0007669"/>
    <property type="project" value="UniProtKB-UniRule"/>
</dbReference>
<dbReference type="InterPro" id="IPR007197">
    <property type="entry name" value="rSAM"/>
</dbReference>
<feature type="binding site" evidence="14">
    <location>
        <position position="120"/>
    </location>
    <ligand>
        <name>[4Fe-4S] cluster</name>
        <dbReference type="ChEBI" id="CHEBI:49883"/>
        <note>4Fe-4S-S-AdoMet</note>
    </ligand>
</feature>
<dbReference type="InterPro" id="IPR006638">
    <property type="entry name" value="Elp3/MiaA/NifB-like_rSAM"/>
</dbReference>
<evidence type="ECO:0000256" key="10">
    <source>
        <dbReference type="ARBA" id="ARBA00022723"/>
    </source>
</evidence>
<comment type="miscellaneous">
    <text evidence="14">Reaction proceeds by a ping-pong mechanism involving intermediate methylation of a conserved cysteine residue.</text>
</comment>
<evidence type="ECO:0000256" key="7">
    <source>
        <dbReference type="ARBA" id="ARBA00022679"/>
    </source>
</evidence>
<keyword evidence="7 14" id="KW-0808">Transferase</keyword>
<dbReference type="OrthoDB" id="9793973at2"/>
<evidence type="ECO:0000313" key="17">
    <source>
        <dbReference type="EMBL" id="QDQ41346.1"/>
    </source>
</evidence>
<dbReference type="Pfam" id="PF21016">
    <property type="entry name" value="RlmN_N"/>
    <property type="match status" value="1"/>
</dbReference>
<keyword evidence="9 14" id="KW-0819">tRNA processing</keyword>
<evidence type="ECO:0000256" key="12">
    <source>
        <dbReference type="ARBA" id="ARBA00023014"/>
    </source>
</evidence>
<name>A0A0C1V4G8_9BACT</name>
<feature type="domain" description="Radical SAM core" evidence="15">
    <location>
        <begin position="99"/>
        <end position="329"/>
    </location>
</feature>
<evidence type="ECO:0000256" key="5">
    <source>
        <dbReference type="ARBA" id="ARBA00022552"/>
    </source>
</evidence>
<evidence type="ECO:0000313" key="18">
    <source>
        <dbReference type="Proteomes" id="UP000031594"/>
    </source>
</evidence>
<comment type="similarity">
    <text evidence="2 14">Belongs to the radical SAM superfamily. RlmN family.</text>
</comment>
<dbReference type="PIRSF" id="PIRSF006004">
    <property type="entry name" value="CHP00048"/>
    <property type="match status" value="1"/>
</dbReference>
<keyword evidence="6 14" id="KW-0489">Methyltransferase</keyword>
<accession>A0A0C1V4G8</accession>
<dbReference type="PANTHER" id="PTHR30544:SF5">
    <property type="entry name" value="RADICAL SAM CORE DOMAIN-CONTAINING PROTEIN"/>
    <property type="match status" value="1"/>
</dbReference>
<dbReference type="Gene3D" id="1.10.150.530">
    <property type="match status" value="1"/>
</dbReference>
<feature type="binding site" evidence="14">
    <location>
        <position position="113"/>
    </location>
    <ligand>
        <name>[4Fe-4S] cluster</name>
        <dbReference type="ChEBI" id="CHEBI:49883"/>
        <note>4Fe-4S-S-AdoMet</note>
    </ligand>
</feature>
<dbReference type="Proteomes" id="UP000031594">
    <property type="component" value="Unassembled WGS sequence"/>
</dbReference>
<evidence type="ECO:0000256" key="2">
    <source>
        <dbReference type="ARBA" id="ARBA00007544"/>
    </source>
</evidence>
<feature type="binding site" evidence="14">
    <location>
        <position position="117"/>
    </location>
    <ligand>
        <name>[4Fe-4S] cluster</name>
        <dbReference type="ChEBI" id="CHEBI:49883"/>
        <note>4Fe-4S-S-AdoMet</note>
    </ligand>
</feature>
<dbReference type="STRING" id="1202785.A946_07055"/>
<keyword evidence="3 14" id="KW-0004">4Fe-4S</keyword>
<dbReference type="AlphaFoldDB" id="A0A0C1V4G8"/>
<proteinExistence type="inferred from homology"/>
<evidence type="ECO:0000256" key="14">
    <source>
        <dbReference type="HAMAP-Rule" id="MF_01849"/>
    </source>
</evidence>
<dbReference type="HAMAP" id="MF_01849">
    <property type="entry name" value="RNA_methyltr_RlmN"/>
    <property type="match status" value="1"/>
</dbReference>
<evidence type="ECO:0000256" key="6">
    <source>
        <dbReference type="ARBA" id="ARBA00022603"/>
    </source>
</evidence>
<dbReference type="Gene3D" id="3.20.20.70">
    <property type="entry name" value="Aldolase class I"/>
    <property type="match status" value="1"/>
</dbReference>
<sequence>MKHILDQLPSEWELFDSLPEYRKTQVLDWIFKKKVFSFFSMTNLPLTLRERLTENYVIKTLELEKENNSQDGTKKFLWKLSDSQYIESVLIPASDGTGSLRRLTLCVSTQVGCPLKCGFCASGLFGFKRNLSCGEIVEQVLLSEAIAKERISHIVFMGMGEPLLNYEQLIQAIRLITSSWGLSISPRRITISTSGIVPNILRLANESLPFRLAISLHATTDELRNKLMPINRKYPLRDLLKSCEEFCSKRKQKITLEYILIAGVNDRMEDVERLAKIAQSLKAKVNLIAYNPILQMPWKTPKQKEIMTFLRKLQIKGVQVSLRQERGRDIDGACGQLRLRQIENQLLKKDEKPFSQDLLIAD</sequence>
<dbReference type="EMBL" id="JQNX01000004">
    <property type="protein sequence ID" value="KIE58615.1"/>
    <property type="molecule type" value="Genomic_DNA"/>
</dbReference>
<dbReference type="SFLD" id="SFLDG01062">
    <property type="entry name" value="methyltransferase_(Class_A)"/>
    <property type="match status" value="1"/>
</dbReference>
<dbReference type="GO" id="GO:0051539">
    <property type="term" value="F:4 iron, 4 sulfur cluster binding"/>
    <property type="evidence" value="ECO:0007669"/>
    <property type="project" value="UniProtKB-UniRule"/>
</dbReference>
<dbReference type="GO" id="GO:0002935">
    <property type="term" value="F:tRNA (adenine(37)-C2)-methyltransferase activity"/>
    <property type="evidence" value="ECO:0007669"/>
    <property type="project" value="UniProtKB-UniRule"/>
</dbReference>
<dbReference type="EC" id="2.1.1.192" evidence="14"/>
<feature type="active site" description="Proton acceptor" evidence="14">
    <location>
        <position position="87"/>
    </location>
</feature>
<evidence type="ECO:0000313" key="19">
    <source>
        <dbReference type="Proteomes" id="UP000315925"/>
    </source>
</evidence>
<keyword evidence="18" id="KW-1185">Reference proteome</keyword>
<comment type="subcellular location">
    <subcellularLocation>
        <location evidence="1 14">Cytoplasm</location>
    </subcellularLocation>
</comment>
<evidence type="ECO:0000313" key="16">
    <source>
        <dbReference type="EMBL" id="KIE58615.1"/>
    </source>
</evidence>
<dbReference type="InterPro" id="IPR058240">
    <property type="entry name" value="rSAM_sf"/>
</dbReference>
<dbReference type="PANTHER" id="PTHR30544">
    <property type="entry name" value="23S RRNA METHYLTRANSFERASE"/>
    <property type="match status" value="1"/>
</dbReference>
<keyword evidence="12 14" id="KW-0411">Iron-sulfur</keyword>
<evidence type="ECO:0000256" key="8">
    <source>
        <dbReference type="ARBA" id="ARBA00022691"/>
    </source>
</evidence>
<gene>
    <name evidence="14" type="primary">rlmN</name>
    <name evidence="16" type="ORF">A946_07055</name>
    <name evidence="17" type="ORF">kam1_87</name>
</gene>
<feature type="active site" description="S-methylcysteine intermediate" evidence="14">
    <location>
        <position position="334"/>
    </location>
</feature>
<feature type="binding site" evidence="14">
    <location>
        <position position="192"/>
    </location>
    <ligand>
        <name>S-adenosyl-L-methionine</name>
        <dbReference type="ChEBI" id="CHEBI:59789"/>
    </ligand>
</feature>
<keyword evidence="4 14" id="KW-0963">Cytoplasm</keyword>
<dbReference type="SUPFAM" id="SSF102114">
    <property type="entry name" value="Radical SAM enzymes"/>
    <property type="match status" value="1"/>
</dbReference>
<dbReference type="InterPro" id="IPR004383">
    <property type="entry name" value="rRNA_lsu_MTrfase_RlmN/Cfr"/>
</dbReference>
<evidence type="ECO:0000256" key="4">
    <source>
        <dbReference type="ARBA" id="ARBA00022490"/>
    </source>
</evidence>
<comment type="caution">
    <text evidence="14">Lacks conserved residue(s) required for the propagation of feature annotation.</text>
</comment>
<reference evidence="19" key="3">
    <citation type="submission" date="2019-03" db="EMBL/GenBank/DDBJ databases">
        <title>Complete genome of Methylacidiphilum kamchatkense Kam1.</title>
        <authorList>
            <person name="Kruse T."/>
            <person name="Murarilal Ratnadevi C."/>
            <person name="Erikstad H.-A."/>
            <person name="Birkeland N.-K."/>
        </authorList>
    </citation>
    <scope>NUCLEOTIDE SEQUENCE [LARGE SCALE GENOMIC DNA]</scope>
    <source>
        <strain evidence="19">kam1</strain>
    </source>
</reference>
<evidence type="ECO:0000256" key="9">
    <source>
        <dbReference type="ARBA" id="ARBA00022694"/>
    </source>
</evidence>
<dbReference type="GO" id="GO:0030488">
    <property type="term" value="P:tRNA methylation"/>
    <property type="evidence" value="ECO:0007669"/>
    <property type="project" value="UniProtKB-UniRule"/>
</dbReference>
<comment type="catalytic activity">
    <reaction evidence="14">
        <text>adenosine(2503) in 23S rRNA + 2 reduced [2Fe-2S]-[ferredoxin] + 2 S-adenosyl-L-methionine = 2-methyladenosine(2503) in 23S rRNA + 5'-deoxyadenosine + L-methionine + 2 oxidized [2Fe-2S]-[ferredoxin] + S-adenosyl-L-homocysteine</text>
        <dbReference type="Rhea" id="RHEA:42916"/>
        <dbReference type="Rhea" id="RHEA-COMP:10000"/>
        <dbReference type="Rhea" id="RHEA-COMP:10001"/>
        <dbReference type="Rhea" id="RHEA-COMP:10152"/>
        <dbReference type="Rhea" id="RHEA-COMP:10282"/>
        <dbReference type="ChEBI" id="CHEBI:17319"/>
        <dbReference type="ChEBI" id="CHEBI:33737"/>
        <dbReference type="ChEBI" id="CHEBI:33738"/>
        <dbReference type="ChEBI" id="CHEBI:57844"/>
        <dbReference type="ChEBI" id="CHEBI:57856"/>
        <dbReference type="ChEBI" id="CHEBI:59789"/>
        <dbReference type="ChEBI" id="CHEBI:74411"/>
        <dbReference type="ChEBI" id="CHEBI:74497"/>
        <dbReference type="EC" id="2.1.1.192"/>
    </reaction>
</comment>
<comment type="cofactor">
    <cofactor evidence="14">
        <name>[4Fe-4S] cluster</name>
        <dbReference type="ChEBI" id="CHEBI:49883"/>
    </cofactor>
    <text evidence="14">Binds 1 [4Fe-4S] cluster. The cluster is coordinated with 3 cysteines and an exchangeable S-adenosyl-L-methionine.</text>
</comment>
<evidence type="ECO:0000256" key="11">
    <source>
        <dbReference type="ARBA" id="ARBA00023004"/>
    </source>
</evidence>
<keyword evidence="13 14" id="KW-1015">Disulfide bond</keyword>
<protein>
    <recommendedName>
        <fullName evidence="14">Probable dual-specificity RNA methyltransferase RlmN</fullName>
        <ecNumber evidence="14">2.1.1.192</ecNumber>
    </recommendedName>
    <alternativeName>
        <fullName evidence="14">23S rRNA (adenine(2503)-C(2))-methyltransferase</fullName>
    </alternativeName>
    <alternativeName>
        <fullName evidence="14">23S rRNA m2A2503 methyltransferase</fullName>
    </alternativeName>
    <alternativeName>
        <fullName evidence="14">Ribosomal RNA large subunit methyltransferase N</fullName>
    </alternativeName>
    <alternativeName>
        <fullName evidence="14">tRNA (adenine(37)-C(2))-methyltransferase</fullName>
    </alternativeName>
    <alternativeName>
        <fullName evidence="14">tRNA m2A37 methyltransferase</fullName>
    </alternativeName>
</protein>
<dbReference type="GO" id="GO:0000049">
    <property type="term" value="F:tRNA binding"/>
    <property type="evidence" value="ECO:0007669"/>
    <property type="project" value="UniProtKB-UniRule"/>
</dbReference>
<dbReference type="GO" id="GO:0019843">
    <property type="term" value="F:rRNA binding"/>
    <property type="evidence" value="ECO:0007669"/>
    <property type="project" value="UniProtKB-UniRule"/>
</dbReference>
<dbReference type="EMBL" id="CP037899">
    <property type="protein sequence ID" value="QDQ41346.1"/>
    <property type="molecule type" value="Genomic_DNA"/>
</dbReference>
<dbReference type="Pfam" id="PF04055">
    <property type="entry name" value="Radical_SAM"/>
    <property type="match status" value="1"/>
</dbReference>
<dbReference type="PROSITE" id="PS51918">
    <property type="entry name" value="RADICAL_SAM"/>
    <property type="match status" value="1"/>
</dbReference>
<evidence type="ECO:0000256" key="13">
    <source>
        <dbReference type="ARBA" id="ARBA00023157"/>
    </source>
</evidence>
<dbReference type="FunFam" id="3.20.20.70:FF:000014">
    <property type="entry name" value="Probable dual-specificity RNA methyltransferase RlmN"/>
    <property type="match status" value="1"/>
</dbReference>
<dbReference type="RefSeq" id="WP_039721565.1">
    <property type="nucleotide sequence ID" value="NZ_CP037899.1"/>
</dbReference>
<dbReference type="GO" id="GO:0005737">
    <property type="term" value="C:cytoplasm"/>
    <property type="evidence" value="ECO:0007669"/>
    <property type="project" value="UniProtKB-SubCell"/>
</dbReference>
<comment type="function">
    <text evidence="14">Specifically methylates position 2 of adenine 2503 in 23S rRNA and position 2 of adenine 37 in tRNAs.</text>
</comment>
<dbReference type="GO" id="GO:0070475">
    <property type="term" value="P:rRNA base methylation"/>
    <property type="evidence" value="ECO:0007669"/>
    <property type="project" value="UniProtKB-UniRule"/>
</dbReference>
<dbReference type="Proteomes" id="UP000315925">
    <property type="component" value="Chromosome"/>
</dbReference>
<dbReference type="NCBIfam" id="TIGR00048">
    <property type="entry name" value="rRNA_mod_RlmN"/>
    <property type="match status" value="1"/>
</dbReference>
<evidence type="ECO:0000259" key="15">
    <source>
        <dbReference type="PROSITE" id="PS51918"/>
    </source>
</evidence>
<keyword evidence="5 14" id="KW-0698">rRNA processing</keyword>
<dbReference type="KEGG" id="mkc:kam1_87"/>
<keyword evidence="10 14" id="KW-0479">Metal-binding</keyword>
<dbReference type="InterPro" id="IPR027492">
    <property type="entry name" value="RNA_MTrfase_RlmN"/>
</dbReference>
<dbReference type="SFLD" id="SFLDS00029">
    <property type="entry name" value="Radical_SAM"/>
    <property type="match status" value="1"/>
</dbReference>
<feature type="binding site" evidence="14">
    <location>
        <position position="291"/>
    </location>
    <ligand>
        <name>S-adenosyl-L-methionine</name>
        <dbReference type="ChEBI" id="CHEBI:59789"/>
    </ligand>
</feature>
<keyword evidence="8 14" id="KW-0949">S-adenosyl-L-methionine</keyword>
<reference evidence="16 18" key="1">
    <citation type="submission" date="2014-08" db="EMBL/GenBank/DDBJ databases">
        <title>Methylacidiphilum kamchatkense strain Kam1 draft genome sequence.</title>
        <authorList>
            <person name="Birkeland N.-K."/>
            <person name="Erikstad H.A."/>
        </authorList>
    </citation>
    <scope>NUCLEOTIDE SEQUENCE [LARGE SCALE GENOMIC DNA]</scope>
    <source>
        <strain evidence="16 18">Kam1</strain>
    </source>
</reference>
<dbReference type="GO" id="GO:0046872">
    <property type="term" value="F:metal ion binding"/>
    <property type="evidence" value="ECO:0007669"/>
    <property type="project" value="UniProtKB-KW"/>
</dbReference>
<organism evidence="17 19">
    <name type="scientific">Methylacidiphilum kamchatkense Kam1</name>
    <dbReference type="NCBI Taxonomy" id="1202785"/>
    <lineage>
        <taxon>Bacteria</taxon>
        <taxon>Pseudomonadati</taxon>
        <taxon>Verrucomicrobiota</taxon>
        <taxon>Methylacidiphilae</taxon>
        <taxon>Methylacidiphilales</taxon>
        <taxon>Methylacidiphilaceae</taxon>
        <taxon>Methylacidiphilum (ex Ratnadevi et al. 2023)</taxon>
    </lineage>
</organism>
<dbReference type="InterPro" id="IPR013785">
    <property type="entry name" value="Aldolase_TIM"/>
</dbReference>
<dbReference type="SMART" id="SM00729">
    <property type="entry name" value="Elp3"/>
    <property type="match status" value="1"/>
</dbReference>
<feature type="binding site" evidence="14">
    <location>
        <begin position="215"/>
        <end position="217"/>
    </location>
    <ligand>
        <name>S-adenosyl-L-methionine</name>
        <dbReference type="ChEBI" id="CHEBI:59789"/>
    </ligand>
</feature>
<keyword evidence="11 14" id="KW-0408">Iron</keyword>
<feature type="binding site" evidence="14">
    <location>
        <begin position="160"/>
        <end position="161"/>
    </location>
    <ligand>
        <name>S-adenosyl-L-methionine</name>
        <dbReference type="ChEBI" id="CHEBI:59789"/>
    </ligand>
</feature>
<evidence type="ECO:0000256" key="1">
    <source>
        <dbReference type="ARBA" id="ARBA00004496"/>
    </source>
</evidence>
<evidence type="ECO:0000256" key="3">
    <source>
        <dbReference type="ARBA" id="ARBA00022485"/>
    </source>
</evidence>
<dbReference type="InterPro" id="IPR040072">
    <property type="entry name" value="Methyltransferase_A"/>
</dbReference>
<dbReference type="InterPro" id="IPR048641">
    <property type="entry name" value="RlmN_N"/>
</dbReference>